<keyword evidence="5" id="KW-0472">Membrane</keyword>
<evidence type="ECO:0000313" key="8">
    <source>
        <dbReference type="Proteomes" id="UP000034054"/>
    </source>
</evidence>
<evidence type="ECO:0000256" key="5">
    <source>
        <dbReference type="ARBA" id="ARBA00023136"/>
    </source>
</evidence>
<dbReference type="AlphaFoldDB" id="A0A0G1ZSW8"/>
<evidence type="ECO:0000256" key="1">
    <source>
        <dbReference type="ARBA" id="ARBA00004236"/>
    </source>
</evidence>
<evidence type="ECO:0000256" key="2">
    <source>
        <dbReference type="ARBA" id="ARBA00022475"/>
    </source>
</evidence>
<dbReference type="PANTHER" id="PTHR43646:SF2">
    <property type="entry name" value="GLYCOSYLTRANSFERASE 2-LIKE DOMAIN-CONTAINING PROTEIN"/>
    <property type="match status" value="1"/>
</dbReference>
<evidence type="ECO:0000259" key="6">
    <source>
        <dbReference type="Pfam" id="PF00535"/>
    </source>
</evidence>
<dbReference type="Pfam" id="PF00535">
    <property type="entry name" value="Glycos_transf_2"/>
    <property type="match status" value="1"/>
</dbReference>
<dbReference type="SUPFAM" id="SSF53448">
    <property type="entry name" value="Nucleotide-diphospho-sugar transferases"/>
    <property type="match status" value="1"/>
</dbReference>
<dbReference type="InterPro" id="IPR001173">
    <property type="entry name" value="Glyco_trans_2-like"/>
</dbReference>
<evidence type="ECO:0000256" key="4">
    <source>
        <dbReference type="ARBA" id="ARBA00022679"/>
    </source>
</evidence>
<dbReference type="Gene3D" id="3.90.550.10">
    <property type="entry name" value="Spore Coat Polysaccharide Biosynthesis Protein SpsA, Chain A"/>
    <property type="match status" value="1"/>
</dbReference>
<keyword evidence="2" id="KW-1003">Cell membrane</keyword>
<dbReference type="GO" id="GO:0016757">
    <property type="term" value="F:glycosyltransferase activity"/>
    <property type="evidence" value="ECO:0007669"/>
    <property type="project" value="UniProtKB-KW"/>
</dbReference>
<evidence type="ECO:0000256" key="3">
    <source>
        <dbReference type="ARBA" id="ARBA00022676"/>
    </source>
</evidence>
<evidence type="ECO:0000313" key="7">
    <source>
        <dbReference type="EMBL" id="KKW31417.1"/>
    </source>
</evidence>
<comment type="caution">
    <text evidence="7">The sequence shown here is derived from an EMBL/GenBank/DDBJ whole genome shotgun (WGS) entry which is preliminary data.</text>
</comment>
<accession>A0A0G1ZSW8</accession>
<gene>
    <name evidence="7" type="ORF">UY76_C0058G0010</name>
</gene>
<dbReference type="Proteomes" id="UP000034054">
    <property type="component" value="Unassembled WGS sequence"/>
</dbReference>
<feature type="domain" description="Glycosyltransferase 2-like" evidence="6">
    <location>
        <begin position="3"/>
        <end position="156"/>
    </location>
</feature>
<sequence>MLTIVIPTKNEEAYLPRLLESITKQTMRPAEIIVADAQSTDRTREIAESYGAKVVEGGRISFGRNAGAREVQTDFILFLDADVELRDPEFLEKAVGEMLERKLDLATCFVFPLSDQFIDHFLHKAYNTYARAWGSLYPHAPGFCMLARRDLHEKIGGFDENVTFCEDHDYARRAVEFARFGFLKSTRIPVSIRRLDRDGRMKIAIKYMLAELHLALLGPIRHNKFNYTFGHEVKVRGDQEKRSSR</sequence>
<keyword evidence="3" id="KW-0328">Glycosyltransferase</keyword>
<protein>
    <submittedName>
        <fullName evidence="7">Glycosyl transferase family 2</fullName>
    </submittedName>
</protein>
<comment type="subcellular location">
    <subcellularLocation>
        <location evidence="1">Cell membrane</location>
    </subcellularLocation>
</comment>
<dbReference type="PANTHER" id="PTHR43646">
    <property type="entry name" value="GLYCOSYLTRANSFERASE"/>
    <property type="match status" value="1"/>
</dbReference>
<organism evidence="7 8">
    <name type="scientific">Candidatus Uhrbacteria bacterium GW2011_GWA2_52_8d</name>
    <dbReference type="NCBI Taxonomy" id="1618979"/>
    <lineage>
        <taxon>Bacteria</taxon>
        <taxon>Candidatus Uhriibacteriota</taxon>
    </lineage>
</organism>
<reference evidence="7 8" key="1">
    <citation type="journal article" date="2015" name="Nature">
        <title>rRNA introns, odd ribosomes, and small enigmatic genomes across a large radiation of phyla.</title>
        <authorList>
            <person name="Brown C.T."/>
            <person name="Hug L.A."/>
            <person name="Thomas B.C."/>
            <person name="Sharon I."/>
            <person name="Castelle C.J."/>
            <person name="Singh A."/>
            <person name="Wilkins M.J."/>
            <person name="Williams K.H."/>
            <person name="Banfield J.F."/>
        </authorList>
    </citation>
    <scope>NUCLEOTIDE SEQUENCE [LARGE SCALE GENOMIC DNA]</scope>
</reference>
<dbReference type="GO" id="GO:0005886">
    <property type="term" value="C:plasma membrane"/>
    <property type="evidence" value="ECO:0007669"/>
    <property type="project" value="UniProtKB-SubCell"/>
</dbReference>
<name>A0A0G1ZSW8_9BACT</name>
<keyword evidence="4 7" id="KW-0808">Transferase</keyword>
<dbReference type="InterPro" id="IPR029044">
    <property type="entry name" value="Nucleotide-diphossugar_trans"/>
</dbReference>
<dbReference type="EMBL" id="LCRH01000058">
    <property type="protein sequence ID" value="KKW31417.1"/>
    <property type="molecule type" value="Genomic_DNA"/>
</dbReference>
<proteinExistence type="predicted"/>